<reference evidence="3" key="1">
    <citation type="journal article" date="2019" name="Int. J. Syst. Evol. Microbiol.">
        <title>The Global Catalogue of Microorganisms (GCM) 10K type strain sequencing project: providing services to taxonomists for standard genome sequencing and annotation.</title>
        <authorList>
            <consortium name="The Broad Institute Genomics Platform"/>
            <consortium name="The Broad Institute Genome Sequencing Center for Infectious Disease"/>
            <person name="Wu L."/>
            <person name="Ma J."/>
        </authorList>
    </citation>
    <scope>NUCLEOTIDE SEQUENCE [LARGE SCALE GENOMIC DNA]</scope>
    <source>
        <strain evidence="3">NBRC 102520</strain>
    </source>
</reference>
<protein>
    <submittedName>
        <fullName evidence="2">Uncharacterized protein</fullName>
    </submittedName>
</protein>
<dbReference type="Proteomes" id="UP001156905">
    <property type="component" value="Unassembled WGS sequence"/>
</dbReference>
<organism evidence="2 3">
    <name type="scientific">Bradyrhizobium iriomotense</name>
    <dbReference type="NCBI Taxonomy" id="441950"/>
    <lineage>
        <taxon>Bacteria</taxon>
        <taxon>Pseudomonadati</taxon>
        <taxon>Pseudomonadota</taxon>
        <taxon>Alphaproteobacteria</taxon>
        <taxon>Hyphomicrobiales</taxon>
        <taxon>Nitrobacteraceae</taxon>
        <taxon>Bradyrhizobium</taxon>
    </lineage>
</organism>
<sequence>MLHVIPMILNAKARVRAAKPLTDRALRSVPPAAQEAGEKAAPPPAVQGLSN</sequence>
<evidence type="ECO:0000313" key="2">
    <source>
        <dbReference type="EMBL" id="GLR89203.1"/>
    </source>
</evidence>
<keyword evidence="3" id="KW-1185">Reference proteome</keyword>
<proteinExistence type="predicted"/>
<comment type="caution">
    <text evidence="2">The sequence shown here is derived from an EMBL/GenBank/DDBJ whole genome shotgun (WGS) entry which is preliminary data.</text>
</comment>
<accession>A0ABQ6B542</accession>
<dbReference type="EMBL" id="BSOW01000024">
    <property type="protein sequence ID" value="GLR89203.1"/>
    <property type="molecule type" value="Genomic_DNA"/>
</dbReference>
<evidence type="ECO:0000256" key="1">
    <source>
        <dbReference type="SAM" id="MobiDB-lite"/>
    </source>
</evidence>
<evidence type="ECO:0000313" key="3">
    <source>
        <dbReference type="Proteomes" id="UP001156905"/>
    </source>
</evidence>
<feature type="region of interest" description="Disordered" evidence="1">
    <location>
        <begin position="20"/>
        <end position="51"/>
    </location>
</feature>
<gene>
    <name evidence="2" type="ORF">GCM10007857_59160</name>
</gene>
<name>A0ABQ6B542_9BRAD</name>